<organism evidence="1 2">
    <name type="scientific">Uliginosibacterium silvisoli</name>
    <dbReference type="NCBI Taxonomy" id="3114758"/>
    <lineage>
        <taxon>Bacteria</taxon>
        <taxon>Pseudomonadati</taxon>
        <taxon>Pseudomonadota</taxon>
        <taxon>Betaproteobacteria</taxon>
        <taxon>Rhodocyclales</taxon>
        <taxon>Zoogloeaceae</taxon>
        <taxon>Uliginosibacterium</taxon>
    </lineage>
</organism>
<evidence type="ECO:0000313" key="1">
    <source>
        <dbReference type="EMBL" id="MEC5387773.1"/>
    </source>
</evidence>
<keyword evidence="2" id="KW-1185">Reference proteome</keyword>
<name>A0ABU6K7J6_9RHOO</name>
<gene>
    <name evidence="1" type="ORF">VVD49_18720</name>
</gene>
<proteinExistence type="predicted"/>
<dbReference type="EMBL" id="JAYXHS010000004">
    <property type="protein sequence ID" value="MEC5387773.1"/>
    <property type="molecule type" value="Genomic_DNA"/>
</dbReference>
<comment type="caution">
    <text evidence="1">The sequence shown here is derived from an EMBL/GenBank/DDBJ whole genome shotgun (WGS) entry which is preliminary data.</text>
</comment>
<protein>
    <submittedName>
        <fullName evidence="1">Uncharacterized protein</fullName>
    </submittedName>
</protein>
<sequence>MLSMRDCLDYCDLTEEEVELFAQHEHIPCEVAATVACSLVQSDNGVILMDQCLAEMLEDALRVGESAKSEHVFHVYAQFRAAHPLAH</sequence>
<accession>A0ABU6K7J6</accession>
<reference evidence="1 2" key="1">
    <citation type="submission" date="2024-01" db="EMBL/GenBank/DDBJ databases">
        <title>Uliginosibacterium soil sp. nov.</title>
        <authorList>
            <person name="Lv Y."/>
        </authorList>
    </citation>
    <scope>NUCLEOTIDE SEQUENCE [LARGE SCALE GENOMIC DNA]</scope>
    <source>
        <strain evidence="1 2">H3</strain>
    </source>
</reference>
<dbReference type="Proteomes" id="UP001331561">
    <property type="component" value="Unassembled WGS sequence"/>
</dbReference>
<evidence type="ECO:0000313" key="2">
    <source>
        <dbReference type="Proteomes" id="UP001331561"/>
    </source>
</evidence>
<dbReference type="RefSeq" id="WP_327600747.1">
    <property type="nucleotide sequence ID" value="NZ_JAYXHS010000004.1"/>
</dbReference>